<reference evidence="3 4" key="1">
    <citation type="submission" date="2018-01" db="EMBL/GenBank/DDBJ databases">
        <title>Denitrification phenotypes of diverse strains of Pseudomonas stutzeri.</title>
        <authorList>
            <person name="Milligan D.A."/>
            <person name="Bergaust L."/>
            <person name="Bakken L.R."/>
            <person name="Frostegard A."/>
        </authorList>
    </citation>
    <scope>NUCLEOTIDE SEQUENCE [LARGE SCALE GENOMIC DNA]</scope>
    <source>
        <strain evidence="3 4">24a13</strain>
    </source>
</reference>
<evidence type="ECO:0000256" key="1">
    <source>
        <dbReference type="SAM" id="MobiDB-lite"/>
    </source>
</evidence>
<comment type="caution">
    <text evidence="3">The sequence shown here is derived from an EMBL/GenBank/DDBJ whole genome shotgun (WGS) entry which is preliminary data.</text>
</comment>
<gene>
    <name evidence="3" type="ORF">CXK91_13950</name>
</gene>
<proteinExistence type="predicted"/>
<dbReference type="RefSeq" id="WP_103456722.1">
    <property type="nucleotide sequence ID" value="NZ_JAMOHQ010000002.1"/>
</dbReference>
<dbReference type="Proteomes" id="UP000237068">
    <property type="component" value="Unassembled WGS sequence"/>
</dbReference>
<name>A0A2S4ALP8_STUST</name>
<evidence type="ECO:0000313" key="4">
    <source>
        <dbReference type="Proteomes" id="UP000237068"/>
    </source>
</evidence>
<dbReference type="OrthoDB" id="7020164at2"/>
<accession>A0A2S4ALP8</accession>
<keyword evidence="2" id="KW-0472">Membrane</keyword>
<dbReference type="AlphaFoldDB" id="A0A2S4ALP8"/>
<feature type="transmembrane region" description="Helical" evidence="2">
    <location>
        <begin position="6"/>
        <end position="28"/>
    </location>
</feature>
<organism evidence="3 4">
    <name type="scientific">Stutzerimonas stutzeri</name>
    <name type="common">Pseudomonas stutzeri</name>
    <dbReference type="NCBI Taxonomy" id="316"/>
    <lineage>
        <taxon>Bacteria</taxon>
        <taxon>Pseudomonadati</taxon>
        <taxon>Pseudomonadota</taxon>
        <taxon>Gammaproteobacteria</taxon>
        <taxon>Pseudomonadales</taxon>
        <taxon>Pseudomonadaceae</taxon>
        <taxon>Stutzerimonas</taxon>
    </lineage>
</organism>
<protein>
    <submittedName>
        <fullName evidence="3">Uncharacterized protein</fullName>
    </submittedName>
</protein>
<dbReference type="EMBL" id="PPXG01000005">
    <property type="protein sequence ID" value="POH82425.1"/>
    <property type="molecule type" value="Genomic_DNA"/>
</dbReference>
<sequence length="78" mass="8981">MFSSYLYEAALIYGLVFTSVGFVLGMFYNNRKVFQLEDKVMRLKRTVRHLQSKIEPPTARPKPSQRVRTPSVGLSTAR</sequence>
<evidence type="ECO:0000256" key="2">
    <source>
        <dbReference type="SAM" id="Phobius"/>
    </source>
</evidence>
<keyword evidence="2" id="KW-0812">Transmembrane</keyword>
<keyword evidence="2" id="KW-1133">Transmembrane helix</keyword>
<feature type="region of interest" description="Disordered" evidence="1">
    <location>
        <begin position="51"/>
        <end position="78"/>
    </location>
</feature>
<evidence type="ECO:0000313" key="3">
    <source>
        <dbReference type="EMBL" id="POH82425.1"/>
    </source>
</evidence>
<feature type="compositionally biased region" description="Polar residues" evidence="1">
    <location>
        <begin position="66"/>
        <end position="78"/>
    </location>
</feature>